<dbReference type="EMBL" id="JBEGDP010000015">
    <property type="protein sequence ID" value="MEQ7848329.1"/>
    <property type="molecule type" value="Genomic_DNA"/>
</dbReference>
<feature type="region of interest" description="Disordered" evidence="1">
    <location>
        <begin position="439"/>
        <end position="459"/>
    </location>
</feature>
<accession>A0ABV1P0R6</accession>
<keyword evidence="2" id="KW-0732">Signal</keyword>
<dbReference type="InterPro" id="IPR006059">
    <property type="entry name" value="SBP"/>
</dbReference>
<feature type="chain" id="PRO_5045492937" evidence="2">
    <location>
        <begin position="28"/>
        <end position="459"/>
    </location>
</feature>
<name>A0ABV1P0R6_9ACTN</name>
<dbReference type="SUPFAM" id="SSF53850">
    <property type="entry name" value="Periplasmic binding protein-like II"/>
    <property type="match status" value="1"/>
</dbReference>
<comment type="caution">
    <text evidence="3">The sequence shown here is derived from an EMBL/GenBank/DDBJ whole genome shotgun (WGS) entry which is preliminary data.</text>
</comment>
<dbReference type="PANTHER" id="PTHR43649:SF12">
    <property type="entry name" value="DIACETYLCHITOBIOSE BINDING PROTEIN DASA"/>
    <property type="match status" value="1"/>
</dbReference>
<dbReference type="Gene3D" id="3.40.190.10">
    <property type="entry name" value="Periplasmic binding protein-like II"/>
    <property type="match status" value="1"/>
</dbReference>
<dbReference type="Proteomes" id="UP001482520">
    <property type="component" value="Unassembled WGS sequence"/>
</dbReference>
<feature type="signal peptide" evidence="2">
    <location>
        <begin position="1"/>
        <end position="27"/>
    </location>
</feature>
<keyword evidence="4" id="KW-1185">Reference proteome</keyword>
<proteinExistence type="predicted"/>
<dbReference type="PROSITE" id="PS51257">
    <property type="entry name" value="PROKAR_LIPOPROTEIN"/>
    <property type="match status" value="1"/>
</dbReference>
<dbReference type="PANTHER" id="PTHR43649">
    <property type="entry name" value="ARABINOSE-BINDING PROTEIN-RELATED"/>
    <property type="match status" value="1"/>
</dbReference>
<dbReference type="RefSeq" id="WP_162242252.1">
    <property type="nucleotide sequence ID" value="NZ_JBEGDP010000015.1"/>
</dbReference>
<reference evidence="3 4" key="1">
    <citation type="submission" date="2024-02" db="EMBL/GenBank/DDBJ databases">
        <title>Full genome sequence of Nocardioides kribbensis.</title>
        <authorList>
            <person name="Poletto B.L."/>
            <person name="Silva G."/>
            <person name="Galante D."/>
            <person name="Campos K.R."/>
            <person name="Santos M.B.N."/>
            <person name="Sacchi C.T."/>
        </authorList>
    </citation>
    <scope>NUCLEOTIDE SEQUENCE [LARGE SCALE GENOMIC DNA]</scope>
    <source>
        <strain evidence="3 4">O4R</strain>
    </source>
</reference>
<gene>
    <name evidence="3" type="ORF">V6R90_13665</name>
</gene>
<dbReference type="Pfam" id="PF13416">
    <property type="entry name" value="SBP_bac_8"/>
    <property type="match status" value="1"/>
</dbReference>
<feature type="region of interest" description="Disordered" evidence="1">
    <location>
        <begin position="31"/>
        <end position="50"/>
    </location>
</feature>
<sequence>MSRFGRSGRRRTSLLAVLALGASLGLAACSDEGGDAPAPQPEPTGQASQVPQVDLTFGAWGAPEEISAYQQAVRQFNQVSDASRVELRSWPTREAFVAALRRGTDVPDVYLASRRDLTWLREQGWTRPVDELLDERDVSFGDVYSRDAQEAFSADLKLQCMPYGVSPMVIYYNEDLVDLDTMAERGISVPPESHSRFTFDQFRAAAEFAAKPRRGTRGVYIDPTLRGLSPFVYAGGGEVFDDEDQPTSLDFSSDDTREALETTLEVLRDPRLTLSQDQLDQASGLEWFKRGKVGMIAGFRDLVPELREVDGLDFDVLPMPTLDTTATIGDLTGLCLDPDTESLVESADFLVHMISSPEVAVVTRAGHLVPANQEVALSEDFLQTDEQPASAGVFTYTNRFMVLPPLLDTYSELQAAVDPTIGELVSAPGVLPLDELTTQIDEESREVLEQPVEDDSEEE</sequence>
<evidence type="ECO:0000313" key="3">
    <source>
        <dbReference type="EMBL" id="MEQ7848329.1"/>
    </source>
</evidence>
<evidence type="ECO:0000256" key="1">
    <source>
        <dbReference type="SAM" id="MobiDB-lite"/>
    </source>
</evidence>
<dbReference type="InterPro" id="IPR050490">
    <property type="entry name" value="Bact_solute-bd_prot1"/>
</dbReference>
<organism evidence="3 4">
    <name type="scientific">Nocardioides kribbensis</name>
    <dbReference type="NCBI Taxonomy" id="305517"/>
    <lineage>
        <taxon>Bacteria</taxon>
        <taxon>Bacillati</taxon>
        <taxon>Actinomycetota</taxon>
        <taxon>Actinomycetes</taxon>
        <taxon>Propionibacteriales</taxon>
        <taxon>Nocardioidaceae</taxon>
        <taxon>Nocardioides</taxon>
    </lineage>
</organism>
<protein>
    <submittedName>
        <fullName evidence="3">Extracellular solute-binding protein</fullName>
    </submittedName>
</protein>
<evidence type="ECO:0000313" key="4">
    <source>
        <dbReference type="Proteomes" id="UP001482520"/>
    </source>
</evidence>
<evidence type="ECO:0000256" key="2">
    <source>
        <dbReference type="SAM" id="SignalP"/>
    </source>
</evidence>